<dbReference type="GO" id="GO:0005829">
    <property type="term" value="C:cytosol"/>
    <property type="evidence" value="ECO:0007669"/>
    <property type="project" value="TreeGrafter"/>
</dbReference>
<dbReference type="InterPro" id="IPR023214">
    <property type="entry name" value="HAD_sf"/>
</dbReference>
<dbReference type="RefSeq" id="WP_229715519.1">
    <property type="nucleotide sequence ID" value="NZ_BMGP01000007.1"/>
</dbReference>
<dbReference type="InterPro" id="IPR050155">
    <property type="entry name" value="HAD-like_hydrolase_sf"/>
</dbReference>
<dbReference type="InterPro" id="IPR036412">
    <property type="entry name" value="HAD-like_sf"/>
</dbReference>
<dbReference type="InterPro" id="IPR041492">
    <property type="entry name" value="HAD_2"/>
</dbReference>
<dbReference type="NCBIfam" id="TIGR01549">
    <property type="entry name" value="HAD-SF-IA-v1"/>
    <property type="match status" value="1"/>
</dbReference>
<keyword evidence="2" id="KW-1185">Reference proteome</keyword>
<reference evidence="1 2" key="1">
    <citation type="journal article" date="2014" name="Int. J. Syst. Evol. Microbiol.">
        <title>Complete genome sequence of Corynebacterium casei LMG S-19264T (=DSM 44701T), isolated from a smear-ripened cheese.</title>
        <authorList>
            <consortium name="US DOE Joint Genome Institute (JGI-PGF)"/>
            <person name="Walter F."/>
            <person name="Albersmeier A."/>
            <person name="Kalinowski J."/>
            <person name="Ruckert C."/>
        </authorList>
    </citation>
    <scope>NUCLEOTIDE SEQUENCE [LARGE SCALE GENOMIC DNA]</scope>
    <source>
        <strain evidence="1 2">CGMCC 1.12976</strain>
    </source>
</reference>
<gene>
    <name evidence="1" type="ORF">GCM10011399_36370</name>
</gene>
<comment type="caution">
    <text evidence="1">The sequence shown here is derived from an EMBL/GenBank/DDBJ whole genome shotgun (WGS) entry which is preliminary data.</text>
</comment>
<dbReference type="GO" id="GO:0008967">
    <property type="term" value="F:phosphoglycolate phosphatase activity"/>
    <property type="evidence" value="ECO:0007669"/>
    <property type="project" value="TreeGrafter"/>
</dbReference>
<dbReference type="InterPro" id="IPR006439">
    <property type="entry name" value="HAD-SF_hydro_IA"/>
</dbReference>
<dbReference type="AlphaFoldDB" id="A0A917BEX9"/>
<dbReference type="SFLD" id="SFLDG01129">
    <property type="entry name" value="C1.5:_HAD__Beta-PGM__Phosphata"/>
    <property type="match status" value="1"/>
</dbReference>
<dbReference type="PANTHER" id="PTHR43434">
    <property type="entry name" value="PHOSPHOGLYCOLATE PHOSPHATASE"/>
    <property type="match status" value="1"/>
</dbReference>
<dbReference type="PANTHER" id="PTHR43434:SF16">
    <property type="entry name" value="BLL8046 PROTEIN"/>
    <property type="match status" value="1"/>
</dbReference>
<sequence length="218" mass="22985">MLFDIDGTLVDSNYLHVHAWSLALADLSHPVDDWRIHAGIGLDSAKLLDALLGDEVDRLGDKASDGHSERYASLATELRPFAHARELLFAVADRGVRVVLATSAPEDELKKLRAALDSEDALHAVTSADDVETAKPEPDVITVALEKAGVAADRALMVGDTVWDVAASALAGVRCIGVKSGGIGADELRDAGAIAVYDDVAALLDALDSSPIADLWQN</sequence>
<dbReference type="Pfam" id="PF13419">
    <property type="entry name" value="HAD_2"/>
    <property type="match status" value="1"/>
</dbReference>
<dbReference type="SFLD" id="SFLDG01135">
    <property type="entry name" value="C1.5.6:_HAD__Beta-PGM__Phospha"/>
    <property type="match status" value="1"/>
</dbReference>
<proteinExistence type="predicted"/>
<dbReference type="EMBL" id="BMGP01000007">
    <property type="protein sequence ID" value="GGF40295.1"/>
    <property type="molecule type" value="Genomic_DNA"/>
</dbReference>
<dbReference type="Proteomes" id="UP000598775">
    <property type="component" value="Unassembled WGS sequence"/>
</dbReference>
<dbReference type="InterPro" id="IPR023198">
    <property type="entry name" value="PGP-like_dom2"/>
</dbReference>
<evidence type="ECO:0000313" key="2">
    <source>
        <dbReference type="Proteomes" id="UP000598775"/>
    </source>
</evidence>
<dbReference type="GO" id="GO:0006281">
    <property type="term" value="P:DNA repair"/>
    <property type="evidence" value="ECO:0007669"/>
    <property type="project" value="TreeGrafter"/>
</dbReference>
<protein>
    <submittedName>
        <fullName evidence="1">Haloacid dehalogenase</fullName>
    </submittedName>
</protein>
<accession>A0A917BEX9</accession>
<dbReference type="Gene3D" id="1.10.150.240">
    <property type="entry name" value="Putative phosphatase, domain 2"/>
    <property type="match status" value="1"/>
</dbReference>
<dbReference type="Gene3D" id="3.40.50.1000">
    <property type="entry name" value="HAD superfamily/HAD-like"/>
    <property type="match status" value="1"/>
</dbReference>
<evidence type="ECO:0000313" key="1">
    <source>
        <dbReference type="EMBL" id="GGF40295.1"/>
    </source>
</evidence>
<dbReference type="SFLD" id="SFLDS00003">
    <property type="entry name" value="Haloacid_Dehalogenase"/>
    <property type="match status" value="1"/>
</dbReference>
<name>A0A917BEX9_9MICO</name>
<dbReference type="SUPFAM" id="SSF56784">
    <property type="entry name" value="HAD-like"/>
    <property type="match status" value="1"/>
</dbReference>
<organism evidence="1 2">
    <name type="scientific">Subtercola lobariae</name>
    <dbReference type="NCBI Taxonomy" id="1588641"/>
    <lineage>
        <taxon>Bacteria</taxon>
        <taxon>Bacillati</taxon>
        <taxon>Actinomycetota</taxon>
        <taxon>Actinomycetes</taxon>
        <taxon>Micrococcales</taxon>
        <taxon>Microbacteriaceae</taxon>
        <taxon>Subtercola</taxon>
    </lineage>
</organism>